<dbReference type="GO" id="GO:0005388">
    <property type="term" value="F:P-type calcium transporter activity"/>
    <property type="evidence" value="ECO:0007669"/>
    <property type="project" value="TreeGrafter"/>
</dbReference>
<evidence type="ECO:0000313" key="14">
    <source>
        <dbReference type="EMBL" id="ORX53594.1"/>
    </source>
</evidence>
<dbReference type="SUPFAM" id="SSF81653">
    <property type="entry name" value="Calcium ATPase, transduction domain A"/>
    <property type="match status" value="1"/>
</dbReference>
<dbReference type="SFLD" id="SFLDF00027">
    <property type="entry name" value="p-type_atpase"/>
    <property type="match status" value="1"/>
</dbReference>
<keyword evidence="6" id="KW-0460">Magnesium</keyword>
<dbReference type="SUPFAM" id="SSF81665">
    <property type="entry name" value="Calcium ATPase, transmembrane domain M"/>
    <property type="match status" value="1"/>
</dbReference>
<evidence type="ECO:0000259" key="13">
    <source>
        <dbReference type="Pfam" id="PF00690"/>
    </source>
</evidence>
<feature type="transmembrane region" description="Helical" evidence="10">
    <location>
        <begin position="785"/>
        <end position="806"/>
    </location>
</feature>
<keyword evidence="2 10" id="KW-0812">Transmembrane</keyword>
<keyword evidence="9 10" id="KW-0472">Membrane</keyword>
<dbReference type="PROSITE" id="PS00154">
    <property type="entry name" value="ATPASE_E1_E2"/>
    <property type="match status" value="1"/>
</dbReference>
<dbReference type="PANTHER" id="PTHR24093">
    <property type="entry name" value="CATION TRANSPORTING ATPASE"/>
    <property type="match status" value="1"/>
</dbReference>
<feature type="transmembrane region" description="Helical" evidence="10">
    <location>
        <begin position="818"/>
        <end position="836"/>
    </location>
</feature>
<dbReference type="NCBIfam" id="TIGR01494">
    <property type="entry name" value="ATPase_P-type"/>
    <property type="match status" value="2"/>
</dbReference>
<evidence type="ECO:0000313" key="15">
    <source>
        <dbReference type="Proteomes" id="UP000242146"/>
    </source>
</evidence>
<dbReference type="PRINTS" id="PR00119">
    <property type="entry name" value="CATATPASE"/>
</dbReference>
<dbReference type="InterPro" id="IPR059000">
    <property type="entry name" value="ATPase_P-type_domA"/>
</dbReference>
<evidence type="ECO:0000256" key="1">
    <source>
        <dbReference type="ARBA" id="ARBA00004127"/>
    </source>
</evidence>
<dbReference type="InterPro" id="IPR036412">
    <property type="entry name" value="HAD-like_sf"/>
</dbReference>
<dbReference type="GO" id="GO:0046872">
    <property type="term" value="F:metal ion binding"/>
    <property type="evidence" value="ECO:0007669"/>
    <property type="project" value="UniProtKB-KW"/>
</dbReference>
<dbReference type="InterPro" id="IPR001757">
    <property type="entry name" value="P_typ_ATPase"/>
</dbReference>
<feature type="domain" description="P-type ATPase A" evidence="11">
    <location>
        <begin position="184"/>
        <end position="278"/>
    </location>
</feature>
<evidence type="ECO:0000256" key="10">
    <source>
        <dbReference type="SAM" id="Phobius"/>
    </source>
</evidence>
<reference evidence="14 15" key="1">
    <citation type="submission" date="2016-07" db="EMBL/GenBank/DDBJ databases">
        <title>Pervasive Adenine N6-methylation of Active Genes in Fungi.</title>
        <authorList>
            <consortium name="DOE Joint Genome Institute"/>
            <person name="Mondo S.J."/>
            <person name="Dannebaum R.O."/>
            <person name="Kuo R.C."/>
            <person name="Labutti K."/>
            <person name="Haridas S."/>
            <person name="Kuo A."/>
            <person name="Salamov A."/>
            <person name="Ahrendt S.R."/>
            <person name="Lipzen A."/>
            <person name="Sullivan W."/>
            <person name="Andreopoulos W.B."/>
            <person name="Clum A."/>
            <person name="Lindquist E."/>
            <person name="Daum C."/>
            <person name="Ramamoorthy G.K."/>
            <person name="Gryganskyi A."/>
            <person name="Culley D."/>
            <person name="Magnuson J.K."/>
            <person name="James T.Y."/>
            <person name="O'Malley M.A."/>
            <person name="Stajich J.E."/>
            <person name="Spatafora J.W."/>
            <person name="Visel A."/>
            <person name="Grigoriev I.V."/>
        </authorList>
    </citation>
    <scope>NUCLEOTIDE SEQUENCE [LARGE SCALE GENOMIC DNA]</scope>
    <source>
        <strain evidence="14 15">NRRL 3301</strain>
    </source>
</reference>
<feature type="domain" description="Cation-transporting P-type ATPase C-terminal" evidence="12">
    <location>
        <begin position="812"/>
        <end position="908"/>
    </location>
</feature>
<evidence type="ECO:0000256" key="5">
    <source>
        <dbReference type="ARBA" id="ARBA00022840"/>
    </source>
</evidence>
<evidence type="ECO:0000256" key="2">
    <source>
        <dbReference type="ARBA" id="ARBA00022692"/>
    </source>
</evidence>
<keyword evidence="4" id="KW-0547">Nucleotide-binding</keyword>
<dbReference type="InterPro" id="IPR023299">
    <property type="entry name" value="ATPase_P-typ_cyto_dom_N"/>
</dbReference>
<evidence type="ECO:0000259" key="11">
    <source>
        <dbReference type="Pfam" id="PF00122"/>
    </source>
</evidence>
<comment type="caution">
    <text evidence="14">The sequence shown here is derived from an EMBL/GenBank/DDBJ whole genome shotgun (WGS) entry which is preliminary data.</text>
</comment>
<dbReference type="GO" id="GO:0006874">
    <property type="term" value="P:intracellular calcium ion homeostasis"/>
    <property type="evidence" value="ECO:0007669"/>
    <property type="project" value="TreeGrafter"/>
</dbReference>
<feature type="transmembrane region" description="Helical" evidence="10">
    <location>
        <begin position="301"/>
        <end position="322"/>
    </location>
</feature>
<feature type="domain" description="Cation-transporting P-type ATPase N-terminal" evidence="13">
    <location>
        <begin position="56"/>
        <end position="120"/>
    </location>
</feature>
<dbReference type="InterPro" id="IPR006068">
    <property type="entry name" value="ATPase_P-typ_cation-transptr_C"/>
</dbReference>
<gene>
    <name evidence="14" type="ORF">DM01DRAFT_1390678</name>
</gene>
<dbReference type="GO" id="GO:0016887">
    <property type="term" value="F:ATP hydrolysis activity"/>
    <property type="evidence" value="ECO:0007669"/>
    <property type="project" value="InterPro"/>
</dbReference>
<protein>
    <submittedName>
        <fullName evidence="14">PMCA-type calcium-translocating P-type ATPase</fullName>
    </submittedName>
</protein>
<evidence type="ECO:0000256" key="3">
    <source>
        <dbReference type="ARBA" id="ARBA00022723"/>
    </source>
</evidence>
<evidence type="ECO:0000256" key="8">
    <source>
        <dbReference type="ARBA" id="ARBA00022989"/>
    </source>
</evidence>
<dbReference type="STRING" id="101127.A0A1X2GH05"/>
<evidence type="ECO:0000256" key="4">
    <source>
        <dbReference type="ARBA" id="ARBA00022741"/>
    </source>
</evidence>
<dbReference type="EMBL" id="MCGT01000015">
    <property type="protein sequence ID" value="ORX53594.1"/>
    <property type="molecule type" value="Genomic_DNA"/>
</dbReference>
<evidence type="ECO:0000259" key="12">
    <source>
        <dbReference type="Pfam" id="PF00689"/>
    </source>
</evidence>
<keyword evidence="5" id="KW-0067">ATP-binding</keyword>
<organism evidence="14 15">
    <name type="scientific">Hesseltinella vesiculosa</name>
    <dbReference type="NCBI Taxonomy" id="101127"/>
    <lineage>
        <taxon>Eukaryota</taxon>
        <taxon>Fungi</taxon>
        <taxon>Fungi incertae sedis</taxon>
        <taxon>Mucoromycota</taxon>
        <taxon>Mucoromycotina</taxon>
        <taxon>Mucoromycetes</taxon>
        <taxon>Mucorales</taxon>
        <taxon>Cunninghamellaceae</taxon>
        <taxon>Hesseltinella</taxon>
    </lineage>
</organism>
<dbReference type="SFLD" id="SFLDG00002">
    <property type="entry name" value="C1.7:_P-type_atpase_like"/>
    <property type="match status" value="1"/>
</dbReference>
<dbReference type="InterPro" id="IPR018303">
    <property type="entry name" value="ATPase_P-typ_P_site"/>
</dbReference>
<dbReference type="SUPFAM" id="SSF81660">
    <property type="entry name" value="Metal cation-transporting ATPase, ATP-binding domain N"/>
    <property type="match status" value="1"/>
</dbReference>
<dbReference type="GO" id="GO:0005524">
    <property type="term" value="F:ATP binding"/>
    <property type="evidence" value="ECO:0007669"/>
    <property type="project" value="UniProtKB-KW"/>
</dbReference>
<sequence length="910" mass="99970">MVQAFTYDDFELVDEKQDTIIPLPHCDPHNPFAFTVQQLINLVDKKDLPFLSQLDGPEGLARGLHSCLTNGLSYTHDPHRERIFGSNRLPDMHSKSLLQLMWLAFQDKTLILLTISALISLTMGIYEDMSAVDLDVNGNRIPGVKWVEGMAIIAAVALVIVIGSVNDYQKEKQFRKLSAKKEDRFVNAGDVISLEPGDIIPADGVFIQGHGTKCDESAATGESDAVRKDHWKHCVDGLTRKTQLPADPFMVSGSKVLEGICTYMVTSVGPHSFHGRTLMALRVQTEMTPLQEKLNDLAGHIAKLGVAAAGLLFMLLSLRVIFDFLNDPTNPPVTDIIDQLTHIFITTVTVVVVAVPEGLPLAVTLALAYATQRMLKEHNLVRILAACETMGNATTICSDKTGTLTQNKMTVVAGTLGSSFRFTKDAPGFRPDLVDLAHLRRHLPLPVRCFINQAIAVNSTAFRLAHDDSTTLVGNKTETAMLTFSRDHLDSEPFECLRACWPVEAVFPFDSLAKCMATVIRLDQPSGTIYRVHLKGAAEVLLSHCSHILSMHDDTYQHASDDRYAICTRAMTEHNYQRLAKILQSYGAKSLRTLVMAYCDLDTNPHGHTLSSLVSAGGFTFVGMLAIEDPLRAGVKQAVVDCQTAGVCVRMVTGDNMVTAKTIARKCGIYQYGDLAMDGASFRRLSPDLRSSLLPHLRVLARCSPDDKRLLIQVLKDHGEIVAVTGDGTNDGPALKAAHVSFSMGQSGTEVAKEASSILLMNDNFSNIVHAIAWGRCVNDSVKKFLQFQLTVNITAVLLTMVSALTSHDQTSVLTAVQLLWVNLIMDTFAALALATDPPTPRMLQRQPEPRSVPLITPTMWKMILGQALYQMIMIPAILYTDILMVDDPATLQTMVFTAFVFCQIFNELK</sequence>
<feature type="transmembrane region" description="Helical" evidence="10">
    <location>
        <begin position="109"/>
        <end position="126"/>
    </location>
</feature>
<feature type="transmembrane region" description="Helical" evidence="10">
    <location>
        <begin position="146"/>
        <end position="166"/>
    </location>
</feature>
<dbReference type="Gene3D" id="3.40.1110.10">
    <property type="entry name" value="Calcium-transporting ATPase, cytoplasmic domain N"/>
    <property type="match status" value="1"/>
</dbReference>
<feature type="transmembrane region" description="Helical" evidence="10">
    <location>
        <begin position="868"/>
        <end position="886"/>
    </location>
</feature>
<evidence type="ECO:0000256" key="9">
    <source>
        <dbReference type="ARBA" id="ARBA00023136"/>
    </source>
</evidence>
<dbReference type="InterPro" id="IPR023298">
    <property type="entry name" value="ATPase_P-typ_TM_dom_sf"/>
</dbReference>
<keyword evidence="15" id="KW-1185">Reference proteome</keyword>
<dbReference type="InterPro" id="IPR023214">
    <property type="entry name" value="HAD_sf"/>
</dbReference>
<accession>A0A1X2GH05</accession>
<keyword evidence="7" id="KW-1278">Translocase</keyword>
<dbReference type="InterPro" id="IPR044492">
    <property type="entry name" value="P_typ_ATPase_HD_dom"/>
</dbReference>
<feature type="transmembrane region" description="Helical" evidence="10">
    <location>
        <begin position="342"/>
        <end position="370"/>
    </location>
</feature>
<dbReference type="GO" id="GO:0005886">
    <property type="term" value="C:plasma membrane"/>
    <property type="evidence" value="ECO:0007669"/>
    <property type="project" value="TreeGrafter"/>
</dbReference>
<dbReference type="PANTHER" id="PTHR24093:SF369">
    <property type="entry name" value="CALCIUM-TRANSPORTING ATPASE"/>
    <property type="match status" value="1"/>
</dbReference>
<dbReference type="OrthoDB" id="3352408at2759"/>
<dbReference type="AlphaFoldDB" id="A0A1X2GH05"/>
<dbReference type="Gene3D" id="1.20.1110.10">
    <property type="entry name" value="Calcium-transporting ATPase, transmembrane domain"/>
    <property type="match status" value="1"/>
</dbReference>
<dbReference type="Gene3D" id="2.70.150.10">
    <property type="entry name" value="Calcium-transporting ATPase, cytoplasmic transduction domain A"/>
    <property type="match status" value="1"/>
</dbReference>
<comment type="subcellular location">
    <subcellularLocation>
        <location evidence="1">Endomembrane system</location>
        <topology evidence="1">Multi-pass membrane protein</topology>
    </subcellularLocation>
</comment>
<keyword evidence="8 10" id="KW-1133">Transmembrane helix</keyword>
<dbReference type="InterPro" id="IPR004014">
    <property type="entry name" value="ATPase_P-typ_cation-transptr_N"/>
</dbReference>
<dbReference type="SUPFAM" id="SSF56784">
    <property type="entry name" value="HAD-like"/>
    <property type="match status" value="1"/>
</dbReference>
<proteinExistence type="predicted"/>
<dbReference type="Proteomes" id="UP000242146">
    <property type="component" value="Unassembled WGS sequence"/>
</dbReference>
<evidence type="ECO:0000256" key="7">
    <source>
        <dbReference type="ARBA" id="ARBA00022967"/>
    </source>
</evidence>
<dbReference type="Gene3D" id="3.40.50.1000">
    <property type="entry name" value="HAD superfamily/HAD-like"/>
    <property type="match status" value="1"/>
</dbReference>
<dbReference type="Pfam" id="PF00122">
    <property type="entry name" value="E1-E2_ATPase"/>
    <property type="match status" value="1"/>
</dbReference>
<name>A0A1X2GH05_9FUNG</name>
<dbReference type="Pfam" id="PF13246">
    <property type="entry name" value="Cation_ATPase"/>
    <property type="match status" value="1"/>
</dbReference>
<keyword evidence="3" id="KW-0479">Metal-binding</keyword>
<dbReference type="Pfam" id="PF00689">
    <property type="entry name" value="Cation_ATPase_C"/>
    <property type="match status" value="1"/>
</dbReference>
<dbReference type="SFLD" id="SFLDS00003">
    <property type="entry name" value="Haloacid_Dehalogenase"/>
    <property type="match status" value="1"/>
</dbReference>
<dbReference type="InterPro" id="IPR008250">
    <property type="entry name" value="ATPase_P-typ_transduc_dom_A_sf"/>
</dbReference>
<dbReference type="GO" id="GO:0012505">
    <property type="term" value="C:endomembrane system"/>
    <property type="evidence" value="ECO:0007669"/>
    <property type="project" value="UniProtKB-SubCell"/>
</dbReference>
<dbReference type="Pfam" id="PF00690">
    <property type="entry name" value="Cation_ATPase_N"/>
    <property type="match status" value="1"/>
</dbReference>
<evidence type="ECO:0000256" key="6">
    <source>
        <dbReference type="ARBA" id="ARBA00022842"/>
    </source>
</evidence>
<dbReference type="PRINTS" id="PR00121">
    <property type="entry name" value="NAKATPASE"/>
</dbReference>